<feature type="transmembrane region" description="Helical" evidence="2">
    <location>
        <begin position="1385"/>
        <end position="1403"/>
    </location>
</feature>
<dbReference type="Pfam" id="PF13193">
    <property type="entry name" value="AMP-binding_C"/>
    <property type="match status" value="1"/>
</dbReference>
<dbReference type="SUPFAM" id="SSF56801">
    <property type="entry name" value="Acetyl-CoA synthetase-like"/>
    <property type="match status" value="1"/>
</dbReference>
<evidence type="ECO:0000256" key="2">
    <source>
        <dbReference type="SAM" id="Phobius"/>
    </source>
</evidence>
<protein>
    <recommendedName>
        <fullName evidence="3">Carrier domain-containing protein</fullName>
    </recommendedName>
</protein>
<gene>
    <name evidence="4" type="ORF">CYCCA115_LOCUS20002</name>
</gene>
<reference evidence="4" key="1">
    <citation type="submission" date="2023-08" db="EMBL/GenBank/DDBJ databases">
        <authorList>
            <person name="Audoor S."/>
            <person name="Bilcke G."/>
        </authorList>
    </citation>
    <scope>NUCLEOTIDE SEQUENCE</scope>
</reference>
<evidence type="ECO:0000313" key="4">
    <source>
        <dbReference type="EMBL" id="CAJ1963094.1"/>
    </source>
</evidence>
<feature type="compositionally biased region" description="Basic residues" evidence="1">
    <location>
        <begin position="812"/>
        <end position="821"/>
    </location>
</feature>
<dbReference type="InterPro" id="IPR011004">
    <property type="entry name" value="Trimer_LpxA-like_sf"/>
</dbReference>
<accession>A0AAD2JLZ0</accession>
<name>A0AAD2JLZ0_9STRA</name>
<feature type="transmembrane region" description="Helical" evidence="2">
    <location>
        <begin position="896"/>
        <end position="921"/>
    </location>
</feature>
<feature type="transmembrane region" description="Helical" evidence="2">
    <location>
        <begin position="1423"/>
        <end position="1451"/>
    </location>
</feature>
<dbReference type="PANTHER" id="PTHR43201">
    <property type="entry name" value="ACYL-COA SYNTHETASE"/>
    <property type="match status" value="1"/>
</dbReference>
<dbReference type="EMBL" id="CAKOGP040002130">
    <property type="protein sequence ID" value="CAJ1963094.1"/>
    <property type="molecule type" value="Genomic_DNA"/>
</dbReference>
<feature type="domain" description="Carrier" evidence="3">
    <location>
        <begin position="731"/>
        <end position="807"/>
    </location>
</feature>
<dbReference type="Gene3D" id="3.30.300.30">
    <property type="match status" value="1"/>
</dbReference>
<dbReference type="PANTHER" id="PTHR43201:SF10">
    <property type="entry name" value="CARRIER DOMAIN-CONTAINING PROTEIN"/>
    <property type="match status" value="1"/>
</dbReference>
<dbReference type="InterPro" id="IPR025110">
    <property type="entry name" value="AMP-bd_C"/>
</dbReference>
<dbReference type="Pfam" id="PF00501">
    <property type="entry name" value="AMP-binding"/>
    <property type="match status" value="1"/>
</dbReference>
<organism evidence="4 5">
    <name type="scientific">Cylindrotheca closterium</name>
    <dbReference type="NCBI Taxonomy" id="2856"/>
    <lineage>
        <taxon>Eukaryota</taxon>
        <taxon>Sar</taxon>
        <taxon>Stramenopiles</taxon>
        <taxon>Ochrophyta</taxon>
        <taxon>Bacillariophyta</taxon>
        <taxon>Bacillariophyceae</taxon>
        <taxon>Bacillariophycidae</taxon>
        <taxon>Bacillariales</taxon>
        <taxon>Bacillariaceae</taxon>
        <taxon>Cylindrotheca</taxon>
    </lineage>
</organism>
<feature type="transmembrane region" description="Helical" evidence="2">
    <location>
        <begin position="1140"/>
        <end position="1163"/>
    </location>
</feature>
<dbReference type="Gene3D" id="1.10.1200.10">
    <property type="entry name" value="ACP-like"/>
    <property type="match status" value="1"/>
</dbReference>
<sequence length="1641" mass="183165">MVFMDAPTDLLSGSNEALISSESNPNENEREAPIVAACRHLLQPNGSVDGDEVAKALLPRFPDLCSALPADSFPNHQALLGIGETKKRPLTQSRVRTFILSELGPQLHQLGYGRGDRIALVLPNGPELALAILSISHWASCLPLNANGAPSELKKDIQAANTSLIVGITGLESRVIQDIAQHLEIPFCGLKPSTTETAIFRLETHRFQVEQIGRKGNVSRDHTIQNDHECEVLVLFTSGTTGNKKLVPHKLGDMLIAAACIAVSWNLTPEDVNCNLMPLFHVGGIVRQVFAPILSAGSVICCPSFDPTIFWELLLQGENSSSNGIRTKFSWYYAAPTMHQVLLEAMPAALELAKTRHQCRHLQPRLRMIANAAGGLLPSLAEELRRVFGGANILPSYGMTECMPISSPPFNYELTKPGTSGVAVGPQISIFNGRNEKLSPGQEGSICVRGRPCFHGYGDRPQGEGFHDGWFNTGDLGYLDAEGYLYITGRSKEVINRGGEIISPMEIEEEVLAHPSVAACAAFSTKHDVLQETVGIVVVTSLNSRRIDLETLHDFLQKRLAPAKWPQVLVFMGALPKSHTNKLLRVKLGERFGLPEMNDGMQPIERTFEGQCPPQGTPVAIPISCAQVTIDIDLIERTLLNDLGVILGGPQLLVTEHPCRNGPLVVHVQHLNPHDIIRIAKESLDAYLRPSHVCVHEDTGITLRREFCEQIVPEAKDSVDFLEMTWKQAQVESDPVVEMLQEIVQDLVDYDYLPSPETSFFRLGGTSLLASQLASRIRKKFQVSFSGADIFQHNSCVTMAKKIRSEKDRSRNKSLKTRSSRSQKDSNSSGVYDSPADLQDIHFDGPKLLPRKNALKTLFQLVPGLVVFPWLQFTRVFLFFTLLLEVLKELPLERNIIRFVTTIVIFHLLWSIFTPLLFVMIKWAVIGKYKIGRYPFWSVYYLRWWFVDVCRKIIGRGIWGTSNFLLIRFYRMLGANIAMDARIAVEAEIAEFDLVTIGHDASIECSTVRGFGVDNGAMQLGPVRIGTSASVGIQSIVAPFTTVPDRSHVAPATSSYEITHNSNQHLECNRYSVRPPGWAIQTFLGSPIKLFVDIFSHIPEMYIIYIMMKAHQYRYNYGDYSFETLGDLLEWLCDPVRVPYFLAIRIARTTIAPFLYMIAALFVKRVLIGKFRPGPRDASSEWDRMRVWLAGSLFSRSRVQLVTDLLGRHYSLTSAFYRLLGAKVGKRVFWPGTQPLCSGIYDLLEIGDDVVFGSRSTILSASSSAYEKVRFCAGANISDNTVVLPGSTIGKNAVLGSNTVCPHGRYLPPSSTWLGSKEGEPVLLNYLSESDMITQNSKDIKLSDLQMSGDSTTLRPFGRAVYLQQANYFICPGWMMSMLHIGYEAFLSCFHSMPLIGTIYVSADILYGWERSDRDYEHKISPFLIYGTMLGTFCVFHFARILIGLSVEIGAKWFFLGRRQMGRYNWHESSYNQNWELYQLTTKIRKIHRRSTLDFIAGTPFIDWYFRALGGSVGRNCCLYPAGGDPYMPEPDLVCIGDYVAVDMASIVCHLNTKGNFELVPIRLESNTTLRARSRVQQGVHMETDTMILEKSLALTGEVIESQSIWQGSPAESIAEYDEQFESGRTDETLSLLLRPEIDIV</sequence>
<keyword evidence="2" id="KW-0472">Membrane</keyword>
<dbReference type="InterPro" id="IPR036736">
    <property type="entry name" value="ACP-like_sf"/>
</dbReference>
<evidence type="ECO:0000256" key="1">
    <source>
        <dbReference type="SAM" id="MobiDB-lite"/>
    </source>
</evidence>
<dbReference type="SUPFAM" id="SSF47336">
    <property type="entry name" value="ACP-like"/>
    <property type="match status" value="1"/>
</dbReference>
<dbReference type="Proteomes" id="UP001295423">
    <property type="component" value="Unassembled WGS sequence"/>
</dbReference>
<keyword evidence="2" id="KW-1133">Transmembrane helix</keyword>
<dbReference type="GO" id="GO:0031956">
    <property type="term" value="F:medium-chain fatty acid-CoA ligase activity"/>
    <property type="evidence" value="ECO:0007669"/>
    <property type="project" value="TreeGrafter"/>
</dbReference>
<comment type="caution">
    <text evidence="4">The sequence shown here is derived from an EMBL/GenBank/DDBJ whole genome shotgun (WGS) entry which is preliminary data.</text>
</comment>
<feature type="transmembrane region" description="Helical" evidence="2">
    <location>
        <begin position="861"/>
        <end position="884"/>
    </location>
</feature>
<dbReference type="InterPro" id="IPR009081">
    <property type="entry name" value="PP-bd_ACP"/>
</dbReference>
<dbReference type="InterPro" id="IPR045851">
    <property type="entry name" value="AMP-bd_C_sf"/>
</dbReference>
<dbReference type="InterPro" id="IPR042099">
    <property type="entry name" value="ANL_N_sf"/>
</dbReference>
<dbReference type="Pfam" id="PF00550">
    <property type="entry name" value="PP-binding"/>
    <property type="match status" value="1"/>
</dbReference>
<dbReference type="PROSITE" id="PS50075">
    <property type="entry name" value="CARRIER"/>
    <property type="match status" value="1"/>
</dbReference>
<keyword evidence="2" id="KW-0812">Transmembrane</keyword>
<evidence type="ECO:0000259" key="3">
    <source>
        <dbReference type="PROSITE" id="PS50075"/>
    </source>
</evidence>
<evidence type="ECO:0000313" key="5">
    <source>
        <dbReference type="Proteomes" id="UP001295423"/>
    </source>
</evidence>
<feature type="region of interest" description="Disordered" evidence="1">
    <location>
        <begin position="802"/>
        <end position="833"/>
    </location>
</feature>
<dbReference type="InterPro" id="IPR000873">
    <property type="entry name" value="AMP-dep_synth/lig_dom"/>
</dbReference>
<dbReference type="SUPFAM" id="SSF51161">
    <property type="entry name" value="Trimeric LpxA-like enzymes"/>
    <property type="match status" value="3"/>
</dbReference>
<dbReference type="Gene3D" id="3.40.50.12780">
    <property type="entry name" value="N-terminal domain of ligase-like"/>
    <property type="match status" value="1"/>
</dbReference>
<keyword evidence="5" id="KW-1185">Reference proteome</keyword>
<proteinExistence type="predicted"/>
<dbReference type="GO" id="GO:0006631">
    <property type="term" value="P:fatty acid metabolic process"/>
    <property type="evidence" value="ECO:0007669"/>
    <property type="project" value="TreeGrafter"/>
</dbReference>
<dbReference type="Gene3D" id="2.160.10.10">
    <property type="entry name" value="Hexapeptide repeat proteins"/>
    <property type="match status" value="2"/>
</dbReference>